<gene>
    <name evidence="2" type="ORF">U9M48_019719</name>
</gene>
<sequence>MASSPASSASHVGAPPRPPLPARLGAPAAAGPTGSPGSSFSHVGAPSLAAPARPGSSASHTQRPLPSLLCRRRPAAPPRLCVGSPPCPGPPAPLLGRPCLVPLPGRPCRPPGTVLASQRHVPLPQNLQNGLRMSRRLKQVSKGFAGKMIPNKSLFQGTSNSSASRRKALLRVRRMRRLGRRMRRMELGIGRRMRRLEELRRRMKRLELGPRGKETDQTNRQWEDVTWDVTSHHRAPNDLLGNLIRVHNLGFVEEYGKEMVMRHGEGFDWRNAPIDAQVLHFQRHDRIETSPEAIFLIEFGW</sequence>
<evidence type="ECO:0000313" key="3">
    <source>
        <dbReference type="Proteomes" id="UP001341281"/>
    </source>
</evidence>
<evidence type="ECO:0000256" key="1">
    <source>
        <dbReference type="SAM" id="MobiDB-lite"/>
    </source>
</evidence>
<evidence type="ECO:0000313" key="2">
    <source>
        <dbReference type="EMBL" id="WVZ71097.1"/>
    </source>
</evidence>
<keyword evidence="3" id="KW-1185">Reference proteome</keyword>
<dbReference type="EMBL" id="CP144748">
    <property type="protein sequence ID" value="WVZ71097.1"/>
    <property type="molecule type" value="Genomic_DNA"/>
</dbReference>
<feature type="compositionally biased region" description="Low complexity" evidence="1">
    <location>
        <begin position="22"/>
        <end position="38"/>
    </location>
</feature>
<feature type="region of interest" description="Disordered" evidence="1">
    <location>
        <begin position="1"/>
        <end position="67"/>
    </location>
</feature>
<proteinExistence type="predicted"/>
<dbReference type="AlphaFoldDB" id="A0AAQ3WR76"/>
<protein>
    <submittedName>
        <fullName evidence="2">Uncharacterized protein</fullName>
    </submittedName>
</protein>
<reference evidence="2 3" key="1">
    <citation type="submission" date="2024-02" db="EMBL/GenBank/DDBJ databases">
        <title>High-quality chromosome-scale genome assembly of Pensacola bahiagrass (Paspalum notatum Flugge var. saurae).</title>
        <authorList>
            <person name="Vega J.M."/>
            <person name="Podio M."/>
            <person name="Orjuela J."/>
            <person name="Siena L.A."/>
            <person name="Pessino S.C."/>
            <person name="Combes M.C."/>
            <person name="Mariac C."/>
            <person name="Albertini E."/>
            <person name="Pupilli F."/>
            <person name="Ortiz J.P.A."/>
            <person name="Leblanc O."/>
        </authorList>
    </citation>
    <scope>NUCLEOTIDE SEQUENCE [LARGE SCALE GENOMIC DNA]</scope>
    <source>
        <strain evidence="2">R1</strain>
        <tissue evidence="2">Leaf</tissue>
    </source>
</reference>
<dbReference type="Proteomes" id="UP001341281">
    <property type="component" value="Chromosome 04"/>
</dbReference>
<accession>A0AAQ3WR76</accession>
<name>A0AAQ3WR76_PASNO</name>
<feature type="compositionally biased region" description="Polar residues" evidence="1">
    <location>
        <begin position="1"/>
        <end position="10"/>
    </location>
</feature>
<organism evidence="2 3">
    <name type="scientific">Paspalum notatum var. saurae</name>
    <dbReference type="NCBI Taxonomy" id="547442"/>
    <lineage>
        <taxon>Eukaryota</taxon>
        <taxon>Viridiplantae</taxon>
        <taxon>Streptophyta</taxon>
        <taxon>Embryophyta</taxon>
        <taxon>Tracheophyta</taxon>
        <taxon>Spermatophyta</taxon>
        <taxon>Magnoliopsida</taxon>
        <taxon>Liliopsida</taxon>
        <taxon>Poales</taxon>
        <taxon>Poaceae</taxon>
        <taxon>PACMAD clade</taxon>
        <taxon>Panicoideae</taxon>
        <taxon>Andropogonodae</taxon>
        <taxon>Paspaleae</taxon>
        <taxon>Paspalinae</taxon>
        <taxon>Paspalum</taxon>
    </lineage>
</organism>